<dbReference type="AlphaFoldDB" id="A0A150PLK8"/>
<organism evidence="2 3">
    <name type="scientific">Sorangium cellulosum</name>
    <name type="common">Polyangium cellulosum</name>
    <dbReference type="NCBI Taxonomy" id="56"/>
    <lineage>
        <taxon>Bacteria</taxon>
        <taxon>Pseudomonadati</taxon>
        <taxon>Myxococcota</taxon>
        <taxon>Polyangia</taxon>
        <taxon>Polyangiales</taxon>
        <taxon>Polyangiaceae</taxon>
        <taxon>Sorangium</taxon>
    </lineage>
</organism>
<feature type="region of interest" description="Disordered" evidence="1">
    <location>
        <begin position="46"/>
        <end position="65"/>
    </location>
</feature>
<dbReference type="Proteomes" id="UP000075604">
    <property type="component" value="Unassembled WGS sequence"/>
</dbReference>
<accession>A0A150PLK8</accession>
<reference evidence="2 3" key="1">
    <citation type="submission" date="2014-02" db="EMBL/GenBank/DDBJ databases">
        <title>The small core and large imbalanced accessory genome model reveals a collaborative survival strategy of Sorangium cellulosum strains in nature.</title>
        <authorList>
            <person name="Han K."/>
            <person name="Peng R."/>
            <person name="Blom J."/>
            <person name="Li Y.-Z."/>
        </authorList>
    </citation>
    <scope>NUCLEOTIDE SEQUENCE [LARGE SCALE GENOMIC DNA]</scope>
    <source>
        <strain evidence="2 3">So0157-18</strain>
    </source>
</reference>
<protein>
    <submittedName>
        <fullName evidence="2">Uncharacterized protein</fullName>
    </submittedName>
</protein>
<comment type="caution">
    <text evidence="2">The sequence shown here is derived from an EMBL/GenBank/DDBJ whole genome shotgun (WGS) entry which is preliminary data.</text>
</comment>
<sequence length="65" mass="6982">EAGGVCSMLDVQPSSAHTASIEASARGARRVGRFEAYCRRAGRIMGRDCTSPSRLDNPMDTQRPA</sequence>
<dbReference type="EMBL" id="JELX01002105">
    <property type="protein sequence ID" value="KYF56530.1"/>
    <property type="molecule type" value="Genomic_DNA"/>
</dbReference>
<proteinExistence type="predicted"/>
<evidence type="ECO:0000256" key="1">
    <source>
        <dbReference type="SAM" id="MobiDB-lite"/>
    </source>
</evidence>
<evidence type="ECO:0000313" key="2">
    <source>
        <dbReference type="EMBL" id="KYF56530.1"/>
    </source>
</evidence>
<name>A0A150PLK8_SORCE</name>
<feature type="non-terminal residue" evidence="2">
    <location>
        <position position="1"/>
    </location>
</feature>
<evidence type="ECO:0000313" key="3">
    <source>
        <dbReference type="Proteomes" id="UP000075604"/>
    </source>
</evidence>
<gene>
    <name evidence="2" type="ORF">BE04_49745</name>
</gene>